<dbReference type="Proteomes" id="UP000189683">
    <property type="component" value="Chromosome"/>
</dbReference>
<accession>A0A9N7CAE1</accession>
<dbReference type="AlphaFoldDB" id="A0A9N7CAE1"/>
<name>A0A9N7CAE1_9PROT</name>
<evidence type="ECO:0000313" key="2">
    <source>
        <dbReference type="EMBL" id="AQU86214.1"/>
    </source>
</evidence>
<dbReference type="KEGG" id="kna:B0W47_00680"/>
<protein>
    <submittedName>
        <fullName evidence="2">Uncharacterized protein</fullName>
    </submittedName>
</protein>
<feature type="region of interest" description="Disordered" evidence="1">
    <location>
        <begin position="1"/>
        <end position="22"/>
    </location>
</feature>
<evidence type="ECO:0000256" key="1">
    <source>
        <dbReference type="SAM" id="MobiDB-lite"/>
    </source>
</evidence>
<sequence>MARAPRRAADMEKGQPAEAVPDPVVPHEVVHAHGYIEVRFNRGHYHWPAGTVLTNPEEIEHLRQRGAVLRPVPCQEASPQPDH</sequence>
<gene>
    <name evidence="2" type="ORF">B0W47_00680</name>
</gene>
<proteinExistence type="predicted"/>
<organism evidence="2 3">
    <name type="scientific">Komagataeibacter nataicola</name>
    <dbReference type="NCBI Taxonomy" id="265960"/>
    <lineage>
        <taxon>Bacteria</taxon>
        <taxon>Pseudomonadati</taxon>
        <taxon>Pseudomonadota</taxon>
        <taxon>Alphaproteobacteria</taxon>
        <taxon>Acetobacterales</taxon>
        <taxon>Acetobacteraceae</taxon>
        <taxon>Komagataeibacter</taxon>
    </lineage>
</organism>
<dbReference type="RefSeq" id="WP_078523655.1">
    <property type="nucleotide sequence ID" value="NZ_CP134885.1"/>
</dbReference>
<dbReference type="EMBL" id="CP019875">
    <property type="protein sequence ID" value="AQU86214.1"/>
    <property type="molecule type" value="Genomic_DNA"/>
</dbReference>
<evidence type="ECO:0000313" key="3">
    <source>
        <dbReference type="Proteomes" id="UP000189683"/>
    </source>
</evidence>
<reference evidence="3" key="1">
    <citation type="submission" date="2017-02" db="EMBL/GenBank/DDBJ databases">
        <title>zhang.</title>
        <authorList>
            <person name="Zhang H."/>
        </authorList>
    </citation>
    <scope>NUCLEOTIDE SEQUENCE [LARGE SCALE GENOMIC DNA]</scope>
    <source>
        <strain evidence="3">RZS01</strain>
    </source>
</reference>